<feature type="region of interest" description="Disordered" evidence="1">
    <location>
        <begin position="58"/>
        <end position="112"/>
    </location>
</feature>
<dbReference type="EMBL" id="ARYC01009402">
    <property type="protein sequence ID" value="KEJ82638.1"/>
    <property type="molecule type" value="Genomic_DNA"/>
</dbReference>
<reference evidence="3" key="1">
    <citation type="journal article" date="2014" name="Cell">
        <title>The Architecture of a Scrambled Genome Reveals Massive Levels of Genomic Rearrangement during Development.</title>
        <authorList>
            <person name="Chen X."/>
            <person name="Bracht J.R."/>
            <person name="Goldman A.D."/>
            <person name="Dolzhenko E."/>
            <person name="Clay D.M."/>
            <person name="Swart E.C."/>
            <person name="Perlman D.H."/>
            <person name="Doak T.G."/>
            <person name="Stuart A."/>
            <person name="Amemiya C.T."/>
            <person name="Sebra R.P."/>
            <person name="Landweber L.F."/>
        </authorList>
    </citation>
    <scope>NUCLEOTIDE SEQUENCE [LARGE SCALE GENOMIC DNA]</scope>
    <source>
        <strain evidence="3">JRB310</strain>
    </source>
</reference>
<sequence>MDTELINSNLREDGWVKIVQRNEWQAEQVMQFDKDKQYFGRLDDKVCEVERCLFSEGEEKQRQRETQNTFNKDSFGAFYNQPKDETQVELTMEESKVETKHQRDASQKDLEE</sequence>
<gene>
    <name evidence="2" type="ORF">OXYTRIMIC_276</name>
</gene>
<evidence type="ECO:0000313" key="2">
    <source>
        <dbReference type="EMBL" id="KEJ82638.1"/>
    </source>
</evidence>
<dbReference type="AlphaFoldDB" id="A0A073HXA4"/>
<feature type="compositionally biased region" description="Basic and acidic residues" evidence="1">
    <location>
        <begin position="93"/>
        <end position="112"/>
    </location>
</feature>
<comment type="caution">
    <text evidence="2">The sequence shown here is derived from an EMBL/GenBank/DDBJ whole genome shotgun (WGS) entry which is preliminary data.</text>
</comment>
<evidence type="ECO:0000313" key="3">
    <source>
        <dbReference type="Proteomes" id="UP000053232"/>
    </source>
</evidence>
<name>A0A073HXA4_9SPIT</name>
<dbReference type="Proteomes" id="UP000053232">
    <property type="component" value="Unassembled WGS sequence"/>
</dbReference>
<evidence type="ECO:0000256" key="1">
    <source>
        <dbReference type="SAM" id="MobiDB-lite"/>
    </source>
</evidence>
<accession>A0A073HXA4</accession>
<proteinExistence type="predicted"/>
<organism evidence="2 3">
    <name type="scientific">Oxytricha trifallax</name>
    <dbReference type="NCBI Taxonomy" id="1172189"/>
    <lineage>
        <taxon>Eukaryota</taxon>
        <taxon>Sar</taxon>
        <taxon>Alveolata</taxon>
        <taxon>Ciliophora</taxon>
        <taxon>Intramacronucleata</taxon>
        <taxon>Spirotrichea</taxon>
        <taxon>Stichotrichia</taxon>
        <taxon>Sporadotrichida</taxon>
        <taxon>Oxytrichidae</taxon>
        <taxon>Oxytrichinae</taxon>
        <taxon>Oxytricha</taxon>
    </lineage>
</organism>
<protein>
    <submittedName>
        <fullName evidence="2">Uncharacterized protein</fullName>
    </submittedName>
</protein>
<keyword evidence="3" id="KW-1185">Reference proteome</keyword>